<dbReference type="InterPro" id="IPR017900">
    <property type="entry name" value="4Fe4S_Fe_S_CS"/>
</dbReference>
<dbReference type="PROSITE" id="PS51379">
    <property type="entry name" value="4FE4S_FER_2"/>
    <property type="match status" value="2"/>
</dbReference>
<evidence type="ECO:0000256" key="1">
    <source>
        <dbReference type="ARBA" id="ARBA00022723"/>
    </source>
</evidence>
<gene>
    <name evidence="5" type="ORF">E4100_02905</name>
</gene>
<keyword evidence="6" id="KW-1185">Reference proteome</keyword>
<feature type="domain" description="4Fe-4S ferredoxin-type" evidence="4">
    <location>
        <begin position="6"/>
        <end position="35"/>
    </location>
</feature>
<evidence type="ECO:0000313" key="6">
    <source>
        <dbReference type="Proteomes" id="UP000298381"/>
    </source>
</evidence>
<dbReference type="OrthoDB" id="9804603at2"/>
<dbReference type="AlphaFoldDB" id="A0A4Z0D862"/>
<feature type="domain" description="4Fe-4S ferredoxin-type" evidence="4">
    <location>
        <begin position="46"/>
        <end position="75"/>
    </location>
</feature>
<dbReference type="PANTHER" id="PTHR43122">
    <property type="entry name" value="FERREDOXIN SUBUNIT OF PYRUVATE:FLAVODOXIN OXIDOREDUCTASE-RELATED"/>
    <property type="match status" value="1"/>
</dbReference>
<dbReference type="Gene3D" id="3.30.70.20">
    <property type="match status" value="1"/>
</dbReference>
<dbReference type="InterPro" id="IPR017896">
    <property type="entry name" value="4Fe4S_Fe-S-bd"/>
</dbReference>
<proteinExistence type="predicted"/>
<accession>A0A4Z0D862</accession>
<dbReference type="Proteomes" id="UP000298381">
    <property type="component" value="Unassembled WGS sequence"/>
</dbReference>
<dbReference type="GO" id="GO:0046872">
    <property type="term" value="F:metal ion binding"/>
    <property type="evidence" value="ECO:0007669"/>
    <property type="project" value="UniProtKB-KW"/>
</dbReference>
<evidence type="ECO:0000259" key="4">
    <source>
        <dbReference type="PROSITE" id="PS51379"/>
    </source>
</evidence>
<keyword evidence="3" id="KW-0411">Iron-sulfur</keyword>
<keyword evidence="1" id="KW-0479">Metal-binding</keyword>
<evidence type="ECO:0000256" key="2">
    <source>
        <dbReference type="ARBA" id="ARBA00023004"/>
    </source>
</evidence>
<organism evidence="5 6">
    <name type="scientific">Soehngenia longivitae</name>
    <dbReference type="NCBI Taxonomy" id="2562294"/>
    <lineage>
        <taxon>Bacteria</taxon>
        <taxon>Bacillati</taxon>
        <taxon>Bacillota</taxon>
        <taxon>Tissierellia</taxon>
        <taxon>Tissierellales</taxon>
        <taxon>Tissierellaceae</taxon>
        <taxon>Soehngenia</taxon>
    </lineage>
</organism>
<evidence type="ECO:0000313" key="5">
    <source>
        <dbReference type="EMBL" id="TFZ41062.1"/>
    </source>
</evidence>
<dbReference type="RefSeq" id="WP_135270543.1">
    <property type="nucleotide sequence ID" value="NZ_SRIB01000003.1"/>
</dbReference>
<name>A0A4Z0D862_9FIRM</name>
<dbReference type="EMBL" id="SRIB01000003">
    <property type="protein sequence ID" value="TFZ41062.1"/>
    <property type="molecule type" value="Genomic_DNA"/>
</dbReference>
<dbReference type="PROSITE" id="PS00198">
    <property type="entry name" value="4FE4S_FER_1"/>
    <property type="match status" value="2"/>
</dbReference>
<keyword evidence="2" id="KW-0408">Iron</keyword>
<dbReference type="SUPFAM" id="SSF54862">
    <property type="entry name" value="4Fe-4S ferredoxins"/>
    <property type="match status" value="1"/>
</dbReference>
<dbReference type="Pfam" id="PF12800">
    <property type="entry name" value="Fer4_4"/>
    <property type="match status" value="1"/>
</dbReference>
<evidence type="ECO:0000256" key="3">
    <source>
        <dbReference type="ARBA" id="ARBA00023014"/>
    </source>
</evidence>
<dbReference type="Pfam" id="PF00037">
    <property type="entry name" value="Fer4"/>
    <property type="match status" value="1"/>
</dbReference>
<dbReference type="GO" id="GO:0051536">
    <property type="term" value="F:iron-sulfur cluster binding"/>
    <property type="evidence" value="ECO:0007669"/>
    <property type="project" value="UniProtKB-KW"/>
</dbReference>
<dbReference type="PANTHER" id="PTHR43122:SF2">
    <property type="entry name" value="FERREDOXIN SUBUNIT OF PYRUVATE:FLAVODOXIN OXIDOREDUCTASE"/>
    <property type="match status" value="1"/>
</dbReference>
<reference evidence="5 6" key="1">
    <citation type="submission" date="2019-03" db="EMBL/GenBank/DDBJ databases">
        <title>Draft genome sequence data and analysis of a Fermenting Bacterium, Soehngenia longevitae strain 1933PT, isolated from petroleum reservoir in Azerbaijan.</title>
        <authorList>
            <person name="Grouzdev D.S."/>
            <person name="Bidzhieva S.K."/>
            <person name="Sokolova D.S."/>
            <person name="Tourova T.P."/>
            <person name="Poltaraus A.B."/>
            <person name="Nazina T.N."/>
        </authorList>
    </citation>
    <scope>NUCLEOTIDE SEQUENCE [LARGE SCALE GENOMIC DNA]</scope>
    <source>
        <strain evidence="5 6">1933P</strain>
    </source>
</reference>
<protein>
    <submittedName>
        <fullName evidence="5">4Fe-4S dicluster domain-containing protein</fullName>
    </submittedName>
</protein>
<comment type="caution">
    <text evidence="5">The sequence shown here is derived from an EMBL/GenBank/DDBJ whole genome shotgun (WGS) entry which is preliminary data.</text>
</comment>
<sequence>MAKASGRVTFDEDMCKGCGLCVTVCPVDIIQLDTGKLNKKGYYPASVKEEDMGKCISCVNCAMICPDVVITVERL</sequence>